<evidence type="ECO:0000313" key="2">
    <source>
        <dbReference type="EMBL" id="MCF3946280.1"/>
    </source>
</evidence>
<dbReference type="EMBL" id="JAKGBZ010000008">
    <property type="protein sequence ID" value="MCF3946280.1"/>
    <property type="molecule type" value="Genomic_DNA"/>
</dbReference>
<dbReference type="Gene3D" id="3.40.50.720">
    <property type="entry name" value="NAD(P)-binding Rossmann-like Domain"/>
    <property type="match status" value="1"/>
</dbReference>
<dbReference type="InterPro" id="IPR002347">
    <property type="entry name" value="SDR_fam"/>
</dbReference>
<dbReference type="RefSeq" id="WP_235703512.1">
    <property type="nucleotide sequence ID" value="NZ_JAKGBZ010000008.1"/>
</dbReference>
<dbReference type="PRINTS" id="PR00081">
    <property type="entry name" value="GDHRDH"/>
</dbReference>
<gene>
    <name evidence="2" type="ORF">L2A60_06235</name>
</gene>
<dbReference type="SUPFAM" id="SSF51735">
    <property type="entry name" value="NAD(P)-binding Rossmann-fold domains"/>
    <property type="match status" value="1"/>
</dbReference>
<dbReference type="InterPro" id="IPR036291">
    <property type="entry name" value="NAD(P)-bd_dom_sf"/>
</dbReference>
<proteinExistence type="inferred from homology"/>
<evidence type="ECO:0000256" key="1">
    <source>
        <dbReference type="ARBA" id="ARBA00006484"/>
    </source>
</evidence>
<dbReference type="PANTHER" id="PTHR42760:SF132">
    <property type="entry name" value="SHORT-CHAIN DEHYDROGENASE_REDUCTASE FAMILY PROTEIN"/>
    <property type="match status" value="1"/>
</dbReference>
<reference evidence="2 3" key="1">
    <citation type="submission" date="2022-01" db="EMBL/GenBank/DDBJ databases">
        <authorList>
            <person name="Won M."/>
            <person name="Kim S.-J."/>
            <person name="Kwon S.-W."/>
        </authorList>
    </citation>
    <scope>NUCLEOTIDE SEQUENCE [LARGE SCALE GENOMIC DNA]</scope>
    <source>
        <strain evidence="2 3">KCTC 23505</strain>
    </source>
</reference>
<protein>
    <submittedName>
        <fullName evidence="2">SDR family oxidoreductase</fullName>
    </submittedName>
</protein>
<dbReference type="InterPro" id="IPR020904">
    <property type="entry name" value="Sc_DH/Rdtase_CS"/>
</dbReference>
<organism evidence="2 3">
    <name type="scientific">Acidiphilium iwatense</name>
    <dbReference type="NCBI Taxonomy" id="768198"/>
    <lineage>
        <taxon>Bacteria</taxon>
        <taxon>Pseudomonadati</taxon>
        <taxon>Pseudomonadota</taxon>
        <taxon>Alphaproteobacteria</taxon>
        <taxon>Acetobacterales</taxon>
        <taxon>Acidocellaceae</taxon>
        <taxon>Acidiphilium</taxon>
    </lineage>
</organism>
<comment type="similarity">
    <text evidence="1">Belongs to the short-chain dehydrogenases/reductases (SDR) family.</text>
</comment>
<dbReference type="Proteomes" id="UP001521209">
    <property type="component" value="Unassembled WGS sequence"/>
</dbReference>
<evidence type="ECO:0000313" key="3">
    <source>
        <dbReference type="Proteomes" id="UP001521209"/>
    </source>
</evidence>
<dbReference type="PRINTS" id="PR00080">
    <property type="entry name" value="SDRFAMILY"/>
</dbReference>
<name>A0ABS9DVT3_9PROT</name>
<dbReference type="Pfam" id="PF13561">
    <property type="entry name" value="adh_short_C2"/>
    <property type="match status" value="1"/>
</dbReference>
<dbReference type="PROSITE" id="PS00061">
    <property type="entry name" value="ADH_SHORT"/>
    <property type="match status" value="1"/>
</dbReference>
<comment type="caution">
    <text evidence="2">The sequence shown here is derived from an EMBL/GenBank/DDBJ whole genome shotgun (WGS) entry which is preliminary data.</text>
</comment>
<dbReference type="PANTHER" id="PTHR42760">
    <property type="entry name" value="SHORT-CHAIN DEHYDROGENASES/REDUCTASES FAMILY MEMBER"/>
    <property type="match status" value="1"/>
</dbReference>
<accession>A0ABS9DVT3</accession>
<sequence>MTENQHGAATCPARYAGRRVLITGGSRGIGRAIAERVAAEGAATIITHFRDGAAAAATLERLAAISHAAGFDAVAHRAEDADVADEAAMDAVFARAFAIGRLDVLVNNAGIQKEQTQGHELDLAAFERVIAVNLISVASCAARAIRHFLDHGGGVIVNISSVHEIVPKPGYLSYSAAKGGVGNITRTLALEYAGRGVRVNAVGPGATITDMNASWIDDSVRRAAVCAHIPMGRPAEAAEIAAVTAFLASDDASYVTGQTIMACGGLSLYGDFAQNWAS</sequence>
<keyword evidence="3" id="KW-1185">Reference proteome</keyword>